<dbReference type="EMBL" id="GISG01287446">
    <property type="protein sequence ID" value="MBA4680504.1"/>
    <property type="molecule type" value="Transcribed_RNA"/>
</dbReference>
<reference evidence="1" key="1">
    <citation type="journal article" date="2013" name="J. Plant Res.">
        <title>Effect of fungi and light on seed germination of three Opuntia species from semiarid lands of central Mexico.</title>
        <authorList>
            <person name="Delgado-Sanchez P."/>
            <person name="Jimenez-Bremont J.F."/>
            <person name="Guerrero-Gonzalez Mde L."/>
            <person name="Flores J."/>
        </authorList>
    </citation>
    <scope>NUCLEOTIDE SEQUENCE</scope>
    <source>
        <tissue evidence="1">Cladode</tissue>
    </source>
</reference>
<sequence length="122" mass="13074">MAWTFPVHSTLRSTPPLVISTITSCTGLLWSLGLTNSVTPNFFAGSNLLETRSTPIILDAPETLAPSAAARPTAPRPKIATVWPFFGFATFTVAPKPVENPQLMMQTLSRGASGLILARHPM</sequence>
<dbReference type="AlphaFoldDB" id="A0A7C9FRA9"/>
<organism evidence="1">
    <name type="scientific">Opuntia streptacantha</name>
    <name type="common">Prickly pear cactus</name>
    <name type="synonym">Opuntia cardona</name>
    <dbReference type="NCBI Taxonomy" id="393608"/>
    <lineage>
        <taxon>Eukaryota</taxon>
        <taxon>Viridiplantae</taxon>
        <taxon>Streptophyta</taxon>
        <taxon>Embryophyta</taxon>
        <taxon>Tracheophyta</taxon>
        <taxon>Spermatophyta</taxon>
        <taxon>Magnoliopsida</taxon>
        <taxon>eudicotyledons</taxon>
        <taxon>Gunneridae</taxon>
        <taxon>Pentapetalae</taxon>
        <taxon>Caryophyllales</taxon>
        <taxon>Cactineae</taxon>
        <taxon>Cactaceae</taxon>
        <taxon>Opuntioideae</taxon>
        <taxon>Opuntia</taxon>
    </lineage>
</organism>
<accession>A0A7C9FRA9</accession>
<protein>
    <submittedName>
        <fullName evidence="1">Uncharacterized protein</fullName>
    </submittedName>
</protein>
<proteinExistence type="predicted"/>
<reference evidence="1" key="2">
    <citation type="submission" date="2020-07" db="EMBL/GenBank/DDBJ databases">
        <authorList>
            <person name="Vera ALvarez R."/>
            <person name="Arias-Moreno D.M."/>
            <person name="Jimenez-Jacinto V."/>
            <person name="Jimenez-Bremont J.F."/>
            <person name="Swaminathan K."/>
            <person name="Moose S.P."/>
            <person name="Guerrero-Gonzalez M.L."/>
            <person name="Marino-Ramirez L."/>
            <person name="Landsman D."/>
            <person name="Rodriguez-Kessler M."/>
            <person name="Delgado-Sanchez P."/>
        </authorList>
    </citation>
    <scope>NUCLEOTIDE SEQUENCE</scope>
    <source>
        <tissue evidence="1">Cladode</tissue>
    </source>
</reference>
<name>A0A7C9FRA9_OPUST</name>
<evidence type="ECO:0000313" key="1">
    <source>
        <dbReference type="EMBL" id="MBA4680504.1"/>
    </source>
</evidence>